<dbReference type="EMBL" id="VDCS01000006">
    <property type="protein sequence ID" value="TNJ44966.1"/>
    <property type="molecule type" value="Genomic_DNA"/>
</dbReference>
<sequence length="74" mass="8749">MVLTLITINNCDNFEERFGLDVQYPSDLVQFHNNVLEYYVNEERDDTNIEQLLQSFQEDVSWSTIDYIIKVRGG</sequence>
<comment type="caution">
    <text evidence="1">The sequence shown here is derived from an EMBL/GenBank/DDBJ whole genome shotgun (WGS) entry which is preliminary data.</text>
</comment>
<evidence type="ECO:0000313" key="2">
    <source>
        <dbReference type="Proteomes" id="UP000308713"/>
    </source>
</evidence>
<evidence type="ECO:0000313" key="1">
    <source>
        <dbReference type="EMBL" id="TNJ44966.1"/>
    </source>
</evidence>
<keyword evidence="2" id="KW-1185">Reference proteome</keyword>
<name>A0A5C4SLT9_9FLAO</name>
<protein>
    <submittedName>
        <fullName evidence="1">Uncharacterized protein</fullName>
    </submittedName>
</protein>
<dbReference type="AlphaFoldDB" id="A0A5C4SLT9"/>
<dbReference type="Proteomes" id="UP000308713">
    <property type="component" value="Unassembled WGS sequence"/>
</dbReference>
<organism evidence="1 2">
    <name type="scientific">Allotamlana fucoidanivorans</name>
    <dbReference type="NCBI Taxonomy" id="2583814"/>
    <lineage>
        <taxon>Bacteria</taxon>
        <taxon>Pseudomonadati</taxon>
        <taxon>Bacteroidota</taxon>
        <taxon>Flavobacteriia</taxon>
        <taxon>Flavobacteriales</taxon>
        <taxon>Flavobacteriaceae</taxon>
        <taxon>Allotamlana</taxon>
    </lineage>
</organism>
<gene>
    <name evidence="1" type="ORF">FGF67_07350</name>
</gene>
<dbReference type="OrthoDB" id="6394136at2"/>
<reference evidence="1 2" key="1">
    <citation type="submission" date="2019-05" db="EMBL/GenBank/DDBJ databases">
        <title>Tamlana fucoidanivorans sp. nov., isolated from the surface of algae collected from Fujian province in China.</title>
        <authorList>
            <person name="Li J."/>
        </authorList>
    </citation>
    <scope>NUCLEOTIDE SEQUENCE [LARGE SCALE GENOMIC DNA]</scope>
    <source>
        <strain evidence="1 2">CW2-9</strain>
    </source>
</reference>
<dbReference type="RefSeq" id="WP_139696275.1">
    <property type="nucleotide sequence ID" value="NZ_CP074074.1"/>
</dbReference>
<proteinExistence type="predicted"/>
<accession>A0A5C4SLT9</accession>